<keyword evidence="2" id="KW-1185">Reference proteome</keyword>
<protein>
    <submittedName>
        <fullName evidence="1">Uncharacterized protein</fullName>
    </submittedName>
</protein>
<evidence type="ECO:0000313" key="1">
    <source>
        <dbReference type="EMBL" id="MPC75942.1"/>
    </source>
</evidence>
<accession>A0A5B7HX12</accession>
<reference evidence="1 2" key="1">
    <citation type="submission" date="2019-05" db="EMBL/GenBank/DDBJ databases">
        <title>Another draft genome of Portunus trituberculatus and its Hox gene families provides insights of decapod evolution.</title>
        <authorList>
            <person name="Jeong J.-H."/>
            <person name="Song I."/>
            <person name="Kim S."/>
            <person name="Choi T."/>
            <person name="Kim D."/>
            <person name="Ryu S."/>
            <person name="Kim W."/>
        </authorList>
    </citation>
    <scope>NUCLEOTIDE SEQUENCE [LARGE SCALE GENOMIC DNA]</scope>
    <source>
        <tissue evidence="1">Muscle</tissue>
    </source>
</reference>
<dbReference type="Proteomes" id="UP000324222">
    <property type="component" value="Unassembled WGS sequence"/>
</dbReference>
<evidence type="ECO:0000313" key="2">
    <source>
        <dbReference type="Proteomes" id="UP000324222"/>
    </source>
</evidence>
<name>A0A5B7HX12_PORTR</name>
<gene>
    <name evidence="1" type="ORF">E2C01_070342</name>
</gene>
<comment type="caution">
    <text evidence="1">The sequence shown here is derived from an EMBL/GenBank/DDBJ whole genome shotgun (WGS) entry which is preliminary data.</text>
</comment>
<dbReference type="EMBL" id="VSRR010042215">
    <property type="protein sequence ID" value="MPC75942.1"/>
    <property type="molecule type" value="Genomic_DNA"/>
</dbReference>
<proteinExistence type="predicted"/>
<sequence>MTILPEHYDDGHEVGDRGVARWPGRELHHLPARHGSPFRAICRPSPPCPTQPLFFLPTPVKKLAATRQQGGLEGFPGCSRNTWQPFEEDRFSPLTDGPNRFGFTDSRCRSHSDLHDTKHW</sequence>
<dbReference type="AlphaFoldDB" id="A0A5B7HX12"/>
<organism evidence="1 2">
    <name type="scientific">Portunus trituberculatus</name>
    <name type="common">Swimming crab</name>
    <name type="synonym">Neptunus trituberculatus</name>
    <dbReference type="NCBI Taxonomy" id="210409"/>
    <lineage>
        <taxon>Eukaryota</taxon>
        <taxon>Metazoa</taxon>
        <taxon>Ecdysozoa</taxon>
        <taxon>Arthropoda</taxon>
        <taxon>Crustacea</taxon>
        <taxon>Multicrustacea</taxon>
        <taxon>Malacostraca</taxon>
        <taxon>Eumalacostraca</taxon>
        <taxon>Eucarida</taxon>
        <taxon>Decapoda</taxon>
        <taxon>Pleocyemata</taxon>
        <taxon>Brachyura</taxon>
        <taxon>Eubrachyura</taxon>
        <taxon>Portunoidea</taxon>
        <taxon>Portunidae</taxon>
        <taxon>Portuninae</taxon>
        <taxon>Portunus</taxon>
    </lineage>
</organism>